<feature type="chain" id="PRO_5001494019" description="NR LBD domain-containing protein" evidence="1">
    <location>
        <begin position="25"/>
        <end position="124"/>
    </location>
</feature>
<keyword evidence="3" id="KW-1185">Reference proteome</keyword>
<sequence length="124" mass="14207">MPLLFRFMPARVDLLLLLLDSTQAQLIRKQIQILKKLAKLSLMLIDFTPCPPYLELYIIRFLAFTLPLINGLLRFGELASIIALLNGFHDPLVQLQFNDEGRESLTGKEVQACVLRRKLLDVDD</sequence>
<evidence type="ECO:0000313" key="3">
    <source>
        <dbReference type="Proteomes" id="UP000024635"/>
    </source>
</evidence>
<accession>A0A016VXB8</accession>
<reference evidence="3" key="1">
    <citation type="journal article" date="2015" name="Nat. Genet.">
        <title>The genome and transcriptome of the zoonotic hookworm Ancylostoma ceylanicum identify infection-specific gene families.</title>
        <authorList>
            <person name="Schwarz E.M."/>
            <person name="Hu Y."/>
            <person name="Antoshechkin I."/>
            <person name="Miller M.M."/>
            <person name="Sternberg P.W."/>
            <person name="Aroian R.V."/>
        </authorList>
    </citation>
    <scope>NUCLEOTIDE SEQUENCE</scope>
    <source>
        <strain evidence="3">HY135</strain>
    </source>
</reference>
<evidence type="ECO:0008006" key="4">
    <source>
        <dbReference type="Google" id="ProtNLM"/>
    </source>
</evidence>
<comment type="caution">
    <text evidence="2">The sequence shown here is derived from an EMBL/GenBank/DDBJ whole genome shotgun (WGS) entry which is preliminary data.</text>
</comment>
<evidence type="ECO:0000256" key="1">
    <source>
        <dbReference type="SAM" id="SignalP"/>
    </source>
</evidence>
<dbReference type="EMBL" id="JARK01001339">
    <property type="protein sequence ID" value="EYC32249.1"/>
    <property type="molecule type" value="Genomic_DNA"/>
</dbReference>
<proteinExistence type="predicted"/>
<dbReference type="AlphaFoldDB" id="A0A016VXB8"/>
<dbReference type="Proteomes" id="UP000024635">
    <property type="component" value="Unassembled WGS sequence"/>
</dbReference>
<protein>
    <recommendedName>
        <fullName evidence="4">NR LBD domain-containing protein</fullName>
    </recommendedName>
</protein>
<organism evidence="2 3">
    <name type="scientific">Ancylostoma ceylanicum</name>
    <dbReference type="NCBI Taxonomy" id="53326"/>
    <lineage>
        <taxon>Eukaryota</taxon>
        <taxon>Metazoa</taxon>
        <taxon>Ecdysozoa</taxon>
        <taxon>Nematoda</taxon>
        <taxon>Chromadorea</taxon>
        <taxon>Rhabditida</taxon>
        <taxon>Rhabditina</taxon>
        <taxon>Rhabditomorpha</taxon>
        <taxon>Strongyloidea</taxon>
        <taxon>Ancylostomatidae</taxon>
        <taxon>Ancylostomatinae</taxon>
        <taxon>Ancylostoma</taxon>
    </lineage>
</organism>
<keyword evidence="1" id="KW-0732">Signal</keyword>
<name>A0A016VXB8_9BILA</name>
<evidence type="ECO:0000313" key="2">
    <source>
        <dbReference type="EMBL" id="EYC32249.1"/>
    </source>
</evidence>
<gene>
    <name evidence="2" type="primary">Acey_s0003.g1475</name>
    <name evidence="2" type="ORF">Y032_0003g1475</name>
</gene>
<feature type="signal peptide" evidence="1">
    <location>
        <begin position="1"/>
        <end position="24"/>
    </location>
</feature>